<gene>
    <name evidence="1" type="ORF">CYNAS_LOCUS14807</name>
</gene>
<keyword evidence="2" id="KW-1185">Reference proteome</keyword>
<proteinExistence type="predicted"/>
<evidence type="ECO:0000313" key="1">
    <source>
        <dbReference type="EMBL" id="CAJ0602824.1"/>
    </source>
</evidence>
<organism evidence="1 2">
    <name type="scientific">Cylicocyclus nassatus</name>
    <name type="common">Nematode worm</name>
    <dbReference type="NCBI Taxonomy" id="53992"/>
    <lineage>
        <taxon>Eukaryota</taxon>
        <taxon>Metazoa</taxon>
        <taxon>Ecdysozoa</taxon>
        <taxon>Nematoda</taxon>
        <taxon>Chromadorea</taxon>
        <taxon>Rhabditida</taxon>
        <taxon>Rhabditina</taxon>
        <taxon>Rhabditomorpha</taxon>
        <taxon>Strongyloidea</taxon>
        <taxon>Strongylidae</taxon>
        <taxon>Cylicocyclus</taxon>
    </lineage>
</organism>
<accession>A0AA36M836</accession>
<protein>
    <submittedName>
        <fullName evidence="1">Uncharacterized protein</fullName>
    </submittedName>
</protein>
<reference evidence="1" key="1">
    <citation type="submission" date="2023-07" db="EMBL/GenBank/DDBJ databases">
        <authorList>
            <consortium name="CYATHOMIX"/>
        </authorList>
    </citation>
    <scope>NUCLEOTIDE SEQUENCE</scope>
    <source>
        <strain evidence="1">N/A</strain>
    </source>
</reference>
<comment type="caution">
    <text evidence="1">The sequence shown here is derived from an EMBL/GenBank/DDBJ whole genome shotgun (WGS) entry which is preliminary data.</text>
</comment>
<dbReference type="Proteomes" id="UP001176961">
    <property type="component" value="Unassembled WGS sequence"/>
</dbReference>
<name>A0AA36M836_CYLNA</name>
<dbReference type="EMBL" id="CATQJL010000305">
    <property type="protein sequence ID" value="CAJ0602824.1"/>
    <property type="molecule type" value="Genomic_DNA"/>
</dbReference>
<sequence length="102" mass="11604">MCVSQEKDEVFGSGFVRRRCLGLFRSLTIRIGSDPAYIALVKRSLPQQCSSQKEVQLYGFTLMRDILQMSEPLYRQMMPLLLSFEQISLDSHKNAAANISTL</sequence>
<dbReference type="AlphaFoldDB" id="A0AA36M836"/>
<evidence type="ECO:0000313" key="2">
    <source>
        <dbReference type="Proteomes" id="UP001176961"/>
    </source>
</evidence>